<dbReference type="EMBL" id="CP002163">
    <property type="protein sequence ID" value="ADM90031.1"/>
    <property type="molecule type" value="Genomic_DNA"/>
</dbReference>
<keyword evidence="4 5" id="KW-0949">S-adenosyl-L-methionine</keyword>
<dbReference type="InterPro" id="IPR029063">
    <property type="entry name" value="SAM-dependent_MTases_sf"/>
</dbReference>
<dbReference type="InterPro" id="IPR004033">
    <property type="entry name" value="UbiE/COQ5_MeTrFase"/>
</dbReference>
<keyword evidence="1 5" id="KW-0474">Menaquinone biosynthesis</keyword>
<keyword evidence="3 5" id="KW-0808">Transferase</keyword>
<keyword evidence="2 5" id="KW-0489">Methyltransferase</keyword>
<comment type="caution">
    <text evidence="5">Lacks conserved residue(s) required for the propagation of feature annotation.</text>
</comment>
<accession>E0TJQ4</accession>
<dbReference type="EC" id="2.1.1.163" evidence="5"/>
<dbReference type="AlphaFoldDB" id="E0TJQ4"/>
<evidence type="ECO:0000313" key="6">
    <source>
        <dbReference type="EMBL" id="ADM90031.1"/>
    </source>
</evidence>
<evidence type="ECO:0000256" key="5">
    <source>
        <dbReference type="HAMAP-Rule" id="MF_01813"/>
    </source>
</evidence>
<dbReference type="Proteomes" id="UP000002231">
    <property type="component" value="Chromosome"/>
</dbReference>
<keyword evidence="6" id="KW-0830">Ubiquinone</keyword>
<evidence type="ECO:0000256" key="1">
    <source>
        <dbReference type="ARBA" id="ARBA00022428"/>
    </source>
</evidence>
<organism evidence="6 7">
    <name type="scientific">Karelsulcia muelleri (strain CARI)</name>
    <name type="common">Sulcia muelleri</name>
    <dbReference type="NCBI Taxonomy" id="706194"/>
    <lineage>
        <taxon>Bacteria</taxon>
        <taxon>Pseudomonadati</taxon>
        <taxon>Bacteroidota</taxon>
        <taxon>Flavobacteriia</taxon>
        <taxon>Flavobacteriales</taxon>
        <taxon>Candidatus Karelsulcia</taxon>
    </lineage>
</organism>
<dbReference type="STRING" id="706194.SMCARI_235"/>
<dbReference type="SUPFAM" id="SSF53335">
    <property type="entry name" value="S-adenosyl-L-methionine-dependent methyltransferases"/>
    <property type="match status" value="1"/>
</dbReference>
<dbReference type="GO" id="GO:0043770">
    <property type="term" value="F:demethylmenaquinone methyltransferase activity"/>
    <property type="evidence" value="ECO:0007669"/>
    <property type="project" value="UniProtKB-UniRule"/>
</dbReference>
<evidence type="ECO:0000313" key="7">
    <source>
        <dbReference type="Proteomes" id="UP000002231"/>
    </source>
</evidence>
<dbReference type="Pfam" id="PF01209">
    <property type="entry name" value="Ubie_methyltran"/>
    <property type="match status" value="1"/>
</dbReference>
<evidence type="ECO:0000256" key="2">
    <source>
        <dbReference type="ARBA" id="ARBA00022603"/>
    </source>
</evidence>
<protein>
    <recommendedName>
        <fullName evidence="5">Demethylmenaquinone methyltransferase</fullName>
        <ecNumber evidence="5">2.1.1.163</ecNumber>
    </recommendedName>
</protein>
<dbReference type="PROSITE" id="PS01184">
    <property type="entry name" value="UBIE_2"/>
    <property type="match status" value="1"/>
</dbReference>
<sequence length="240" mass="28374">MINIKPFENSRICKTDQIEKMFDIISYKYNFINLIISLGNDIKWRKKISDIIFNYKPKNLLDLATGTGNLPIILANKIKNINILGIDISKNMIKIGKKKIKIFYKNIKLIKADCQKIFFLKKNKFDLVTIVFGIRNFENINNVLKEIYRVLKKKGVLIILEFSISNNNFKYIYNIYSKYILLNIINFLTKNFFAYKYLLKSIKKFSQYVNIEILLKNFNFKNINILKLTYGIVSIYIANK</sequence>
<proteinExistence type="inferred from homology"/>
<evidence type="ECO:0000256" key="3">
    <source>
        <dbReference type="ARBA" id="ARBA00022679"/>
    </source>
</evidence>
<name>E0TJQ4_KARMC</name>
<feature type="binding site" evidence="5">
    <location>
        <begin position="113"/>
        <end position="114"/>
    </location>
    <ligand>
        <name>S-adenosyl-L-methionine</name>
        <dbReference type="ChEBI" id="CHEBI:59789"/>
    </ligand>
</feature>
<feature type="binding site" evidence="5">
    <location>
        <position position="87"/>
    </location>
    <ligand>
        <name>S-adenosyl-L-methionine</name>
        <dbReference type="ChEBI" id="CHEBI:59789"/>
    </ligand>
</feature>
<dbReference type="PROSITE" id="PS01183">
    <property type="entry name" value="UBIE_1"/>
    <property type="match status" value="1"/>
</dbReference>
<gene>
    <name evidence="6" type="primary">ubiE</name>
    <name evidence="5" type="synonym">menG</name>
    <name evidence="6" type="ordered locus">SMCARI_235</name>
</gene>
<dbReference type="UniPathway" id="UPA00079">
    <property type="reaction ID" value="UER00169"/>
</dbReference>
<comment type="pathway">
    <text evidence="5">Quinol/quinone metabolism; menaquinone biosynthesis; menaquinol from 1,4-dihydroxy-2-naphthoate: step 2/2.</text>
</comment>
<dbReference type="HAMAP" id="MF_01813">
    <property type="entry name" value="MenG_UbiE_methyltr"/>
    <property type="match status" value="1"/>
</dbReference>
<reference evidence="7" key="1">
    <citation type="journal article" date="2010" name="Genome Biol. Evol.">
        <title>Functional convergence in reduced genomes of bacterial symbionts spanning 200 My of evolution.</title>
        <authorList>
            <person name="McCutcheon J.P."/>
            <person name="Moran N.A."/>
        </authorList>
    </citation>
    <scope>NUCLEOTIDE SEQUENCE [LARGE SCALE GENOMIC DNA]</scope>
    <source>
        <strain evidence="7">CARI</strain>
    </source>
</reference>
<dbReference type="PROSITE" id="PS51608">
    <property type="entry name" value="SAM_MT_UBIE"/>
    <property type="match status" value="1"/>
</dbReference>
<comment type="catalytic activity">
    <reaction evidence="5">
        <text>a 2-demethylmenaquinol + S-adenosyl-L-methionine = a menaquinol + S-adenosyl-L-homocysteine + H(+)</text>
        <dbReference type="Rhea" id="RHEA:42640"/>
        <dbReference type="Rhea" id="RHEA-COMP:9539"/>
        <dbReference type="Rhea" id="RHEA-COMP:9563"/>
        <dbReference type="ChEBI" id="CHEBI:15378"/>
        <dbReference type="ChEBI" id="CHEBI:18151"/>
        <dbReference type="ChEBI" id="CHEBI:55437"/>
        <dbReference type="ChEBI" id="CHEBI:57856"/>
        <dbReference type="ChEBI" id="CHEBI:59789"/>
        <dbReference type="EC" id="2.1.1.163"/>
    </reaction>
</comment>
<comment type="function">
    <text evidence="5">Methyltransferase required for the conversion of demethylmenaquinol (DMKH2) to menaquinol (MKH2).</text>
</comment>
<dbReference type="InterPro" id="IPR023576">
    <property type="entry name" value="UbiE/COQ5_MeTrFase_CS"/>
</dbReference>
<dbReference type="GO" id="GO:0009234">
    <property type="term" value="P:menaquinone biosynthetic process"/>
    <property type="evidence" value="ECO:0007669"/>
    <property type="project" value="UniProtKB-UniRule"/>
</dbReference>
<dbReference type="PANTHER" id="PTHR43591">
    <property type="entry name" value="METHYLTRANSFERASE"/>
    <property type="match status" value="1"/>
</dbReference>
<dbReference type="CDD" id="cd02440">
    <property type="entry name" value="AdoMet_MTases"/>
    <property type="match status" value="1"/>
</dbReference>
<dbReference type="HOGENOM" id="CLU_037990_0_0_10"/>
<dbReference type="NCBIfam" id="TIGR01934">
    <property type="entry name" value="MenG_MenH_UbiE"/>
    <property type="match status" value="1"/>
</dbReference>
<comment type="similarity">
    <text evidence="5">Belongs to the class I-like SAM-binding methyltransferase superfamily. MenG/UbiE family.</text>
</comment>
<dbReference type="KEGG" id="sum:SMCARI_235"/>
<evidence type="ECO:0000256" key="4">
    <source>
        <dbReference type="ARBA" id="ARBA00022691"/>
    </source>
</evidence>
<keyword evidence="7" id="KW-1185">Reference proteome</keyword>
<feature type="binding site" evidence="5">
    <location>
        <position position="67"/>
    </location>
    <ligand>
        <name>S-adenosyl-L-methionine</name>
        <dbReference type="ChEBI" id="CHEBI:59789"/>
    </ligand>
</feature>
<dbReference type="GO" id="GO:0032259">
    <property type="term" value="P:methylation"/>
    <property type="evidence" value="ECO:0007669"/>
    <property type="project" value="UniProtKB-KW"/>
</dbReference>
<dbReference type="PANTHER" id="PTHR43591:SF24">
    <property type="entry name" value="2-METHOXY-6-POLYPRENYL-1,4-BENZOQUINOL METHYLASE, MITOCHONDRIAL"/>
    <property type="match status" value="1"/>
</dbReference>
<dbReference type="Gene3D" id="3.40.50.150">
    <property type="entry name" value="Vaccinia Virus protein VP39"/>
    <property type="match status" value="1"/>
</dbReference>